<reference evidence="1 2" key="1">
    <citation type="journal article" date="2024" name="BMC Biol.">
        <title>Comparative genomics of Ascetosporea gives new insight into the evolutionary basis for animal parasitism in Rhizaria.</title>
        <authorList>
            <person name="Hiltunen Thoren M."/>
            <person name="Onut-Brannstrom I."/>
            <person name="Alfjorden A."/>
            <person name="Peckova H."/>
            <person name="Swords F."/>
            <person name="Hooper C."/>
            <person name="Holzer A.S."/>
            <person name="Bass D."/>
            <person name="Burki F."/>
        </authorList>
    </citation>
    <scope>NUCLEOTIDE SEQUENCE [LARGE SCALE GENOMIC DNA]</scope>
    <source>
        <strain evidence="1">20-A016</strain>
    </source>
</reference>
<dbReference type="EMBL" id="JBDODL010002317">
    <property type="protein sequence ID" value="MES1922165.1"/>
    <property type="molecule type" value="Genomic_DNA"/>
</dbReference>
<dbReference type="CDD" id="cd14820">
    <property type="entry name" value="TRAX"/>
    <property type="match status" value="1"/>
</dbReference>
<evidence type="ECO:0000313" key="1">
    <source>
        <dbReference type="EMBL" id="MES1922165.1"/>
    </source>
</evidence>
<accession>A0ABV2AR60</accession>
<gene>
    <name evidence="1" type="ORF">MHBO_003682</name>
</gene>
<keyword evidence="2" id="KW-1185">Reference proteome</keyword>
<dbReference type="SUPFAM" id="SSF74784">
    <property type="entry name" value="Translin"/>
    <property type="match status" value="1"/>
</dbReference>
<protein>
    <recommendedName>
        <fullName evidence="3">Translin</fullName>
    </recommendedName>
</protein>
<sequence length="158" mass="18469">MSENEVIESFAKYKTEINERNDKREEIVVLSRSITKDAKRVIFHLHRIVKSPENKVISEAEKMLAKVRSNICKISDKILGEFYPKDYYLHERLYSFGLQEYIEAESFMFYLKNGALISISEIEDLLENAHENGKRLVLSTNNYILGIADLTFIILEKM</sequence>
<name>A0ABV2AR60_9EUKA</name>
<dbReference type="Gene3D" id="1.20.58.190">
    <property type="entry name" value="Translin, domain 1"/>
    <property type="match status" value="1"/>
</dbReference>
<evidence type="ECO:0000313" key="2">
    <source>
        <dbReference type="Proteomes" id="UP001439008"/>
    </source>
</evidence>
<dbReference type="InterPro" id="IPR002848">
    <property type="entry name" value="Translin_fam"/>
</dbReference>
<dbReference type="PANTHER" id="PTHR10741">
    <property type="entry name" value="TRANSLIN AND TRANSLIN ASSOCIATED PROTEIN X"/>
    <property type="match status" value="1"/>
</dbReference>
<dbReference type="InterPro" id="IPR016068">
    <property type="entry name" value="Translin_N"/>
</dbReference>
<dbReference type="Pfam" id="PF01997">
    <property type="entry name" value="Translin"/>
    <property type="match status" value="1"/>
</dbReference>
<dbReference type="Proteomes" id="UP001439008">
    <property type="component" value="Unassembled WGS sequence"/>
</dbReference>
<organism evidence="1 2">
    <name type="scientific">Bonamia ostreae</name>
    <dbReference type="NCBI Taxonomy" id="126728"/>
    <lineage>
        <taxon>Eukaryota</taxon>
        <taxon>Sar</taxon>
        <taxon>Rhizaria</taxon>
        <taxon>Endomyxa</taxon>
        <taxon>Ascetosporea</taxon>
        <taxon>Haplosporida</taxon>
        <taxon>Bonamia</taxon>
    </lineage>
</organism>
<dbReference type="InterPro" id="IPR036081">
    <property type="entry name" value="Translin_sf"/>
</dbReference>
<comment type="caution">
    <text evidence="1">The sequence shown here is derived from an EMBL/GenBank/DDBJ whole genome shotgun (WGS) entry which is preliminary data.</text>
</comment>
<proteinExistence type="predicted"/>
<evidence type="ECO:0008006" key="3">
    <source>
        <dbReference type="Google" id="ProtNLM"/>
    </source>
</evidence>